<comment type="subcellular location">
    <subcellularLocation>
        <location evidence="1">Secreted</location>
    </subcellularLocation>
</comment>
<keyword evidence="9" id="KW-1133">Transmembrane helix</keyword>
<dbReference type="Pfam" id="PF00020">
    <property type="entry name" value="TNFR_c6"/>
    <property type="match status" value="3"/>
</dbReference>
<dbReference type="InterPro" id="IPR048522">
    <property type="entry name" value="Death_3_fish"/>
</dbReference>
<feature type="disulfide bond" evidence="8">
    <location>
        <begin position="116"/>
        <end position="131"/>
    </location>
</feature>
<sequence length="354" mass="39066">MIWSDVTNLFDVCIDVLYLLGFPVYPCPACPCITLCSSSGFFRNILPCSLLSFQMSILLLSVLSLLALHCSPVMTKMTFTHRDRTTGRQLECDSCPPGTFLPSRCTPTQKSVCMPCPTGSFTALWNYIDRCLRCNVCDYNQVVKKACTAESDIECECRQGYFNIHGMCVRHSQCPIGEGVLNHGTANQNTVCQICTNGTYSDIASDQQSCMPHQSCEAAGLKLVLKGSSWHNSVCASSEEIKSKDGAEYLKEILPTFFVHQKMNSRRLRQLVHKLTNGKTPTHHLGGSDCLAEINTWLASATVKELRDLPAVLVAITADNAGVKLQNKLHRIDSHLKGMYAENEENEVLPSGAK</sequence>
<reference evidence="11 12" key="1">
    <citation type="submission" date="2024-01" db="EMBL/GenBank/DDBJ databases">
        <authorList>
            <person name="Alioto T."/>
            <person name="Alioto T."/>
            <person name="Gomez Garrido J."/>
        </authorList>
    </citation>
    <scope>NUCLEOTIDE SEQUENCE [LARGE SCALE GENOMIC DNA]</scope>
</reference>
<dbReference type="PROSITE" id="PS50050">
    <property type="entry name" value="TNFR_NGFR_2"/>
    <property type="match status" value="1"/>
</dbReference>
<keyword evidence="9" id="KW-0812">Transmembrane</keyword>
<dbReference type="InterPro" id="IPR052459">
    <property type="entry name" value="TNFRSF_decoy_receptor"/>
</dbReference>
<dbReference type="Pfam" id="PF21733">
    <property type="entry name" value="Death_3"/>
    <property type="match status" value="1"/>
</dbReference>
<evidence type="ECO:0000313" key="12">
    <source>
        <dbReference type="Proteomes" id="UP001314229"/>
    </source>
</evidence>
<evidence type="ECO:0000256" key="4">
    <source>
        <dbReference type="ARBA" id="ARBA00022729"/>
    </source>
</evidence>
<dbReference type="Proteomes" id="UP001314229">
    <property type="component" value="Unassembled WGS sequence"/>
</dbReference>
<name>A0AAV1QH07_SCOSC</name>
<dbReference type="SMART" id="SM00208">
    <property type="entry name" value="TNFR"/>
    <property type="match status" value="4"/>
</dbReference>
<dbReference type="GO" id="GO:0006915">
    <property type="term" value="P:apoptotic process"/>
    <property type="evidence" value="ECO:0007669"/>
    <property type="project" value="UniProtKB-KW"/>
</dbReference>
<keyword evidence="6 8" id="KW-1015">Disulfide bond</keyword>
<accession>A0AAV1QH07</accession>
<evidence type="ECO:0000256" key="9">
    <source>
        <dbReference type="SAM" id="Phobius"/>
    </source>
</evidence>
<feature type="transmembrane region" description="Helical" evidence="9">
    <location>
        <begin position="51"/>
        <end position="74"/>
    </location>
</feature>
<protein>
    <submittedName>
        <fullName evidence="11">Tumor necrosis factor receptor superfamily member 6B-like</fullName>
    </submittedName>
</protein>
<dbReference type="InterPro" id="IPR001368">
    <property type="entry name" value="TNFR/NGFR_Cys_rich_reg"/>
</dbReference>
<feature type="disulfide bond" evidence="8">
    <location>
        <begin position="134"/>
        <end position="147"/>
    </location>
</feature>
<organism evidence="11 12">
    <name type="scientific">Scomber scombrus</name>
    <name type="common">Atlantic mackerel</name>
    <name type="synonym">Scomber vernalis</name>
    <dbReference type="NCBI Taxonomy" id="13677"/>
    <lineage>
        <taxon>Eukaryota</taxon>
        <taxon>Metazoa</taxon>
        <taxon>Chordata</taxon>
        <taxon>Craniata</taxon>
        <taxon>Vertebrata</taxon>
        <taxon>Euteleostomi</taxon>
        <taxon>Actinopterygii</taxon>
        <taxon>Neopterygii</taxon>
        <taxon>Teleostei</taxon>
        <taxon>Neoteleostei</taxon>
        <taxon>Acanthomorphata</taxon>
        <taxon>Pelagiaria</taxon>
        <taxon>Scombriformes</taxon>
        <taxon>Scombridae</taxon>
        <taxon>Scomber</taxon>
    </lineage>
</organism>
<feature type="repeat" description="TNFR-Cys" evidence="8">
    <location>
        <begin position="115"/>
        <end position="155"/>
    </location>
</feature>
<dbReference type="EMBL" id="CAWUFR010000974">
    <property type="protein sequence ID" value="CAK6982234.1"/>
    <property type="molecule type" value="Genomic_DNA"/>
</dbReference>
<keyword evidence="12" id="KW-1185">Reference proteome</keyword>
<keyword evidence="11" id="KW-0675">Receptor</keyword>
<keyword evidence="2" id="KW-0964">Secreted</keyword>
<keyword evidence="3" id="KW-0053">Apoptosis</keyword>
<comment type="caution">
    <text evidence="11">The sequence shown here is derived from an EMBL/GenBank/DDBJ whole genome shotgun (WGS) entry which is preliminary data.</text>
</comment>
<dbReference type="AlphaFoldDB" id="A0AAV1QH07"/>
<dbReference type="GO" id="GO:0005576">
    <property type="term" value="C:extracellular region"/>
    <property type="evidence" value="ECO:0007669"/>
    <property type="project" value="UniProtKB-SubCell"/>
</dbReference>
<dbReference type="Gene3D" id="2.10.50.10">
    <property type="entry name" value="Tumor Necrosis Factor Receptor, subunit A, domain 2"/>
    <property type="match status" value="3"/>
</dbReference>
<feature type="domain" description="TNFR-Cys" evidence="10">
    <location>
        <begin position="115"/>
        <end position="155"/>
    </location>
</feature>
<proteinExistence type="predicted"/>
<dbReference type="SUPFAM" id="SSF57586">
    <property type="entry name" value="TNF receptor-like"/>
    <property type="match status" value="2"/>
</dbReference>
<gene>
    <name evidence="11" type="ORF">FSCOSCO3_A021774</name>
</gene>
<feature type="disulfide bond" evidence="8">
    <location>
        <begin position="137"/>
        <end position="155"/>
    </location>
</feature>
<keyword evidence="7" id="KW-0325">Glycoprotein</keyword>
<evidence type="ECO:0000256" key="6">
    <source>
        <dbReference type="ARBA" id="ARBA00023157"/>
    </source>
</evidence>
<dbReference type="PANTHER" id="PTHR23097">
    <property type="entry name" value="TUMOR NECROSIS FACTOR RECEPTOR SUPERFAMILY MEMBER"/>
    <property type="match status" value="1"/>
</dbReference>
<keyword evidence="5" id="KW-0677">Repeat</keyword>
<dbReference type="SMART" id="SM01411">
    <property type="entry name" value="Ephrin_rec_like"/>
    <property type="match status" value="2"/>
</dbReference>
<evidence type="ECO:0000313" key="11">
    <source>
        <dbReference type="EMBL" id="CAK6982234.1"/>
    </source>
</evidence>
<dbReference type="PANTHER" id="PTHR23097:SF116">
    <property type="entry name" value="TUMOR NECROSIS FACTOR RECEPTOR SUPERFAMILY MEMBER 6B"/>
    <property type="match status" value="1"/>
</dbReference>
<evidence type="ECO:0000256" key="1">
    <source>
        <dbReference type="ARBA" id="ARBA00004613"/>
    </source>
</evidence>
<keyword evidence="4" id="KW-0732">Signal</keyword>
<evidence type="ECO:0000256" key="3">
    <source>
        <dbReference type="ARBA" id="ARBA00022703"/>
    </source>
</evidence>
<keyword evidence="9" id="KW-0472">Membrane</keyword>
<evidence type="ECO:0000259" key="10">
    <source>
        <dbReference type="PROSITE" id="PS50050"/>
    </source>
</evidence>
<evidence type="ECO:0000256" key="8">
    <source>
        <dbReference type="PROSITE-ProRule" id="PRU00206"/>
    </source>
</evidence>
<evidence type="ECO:0000256" key="2">
    <source>
        <dbReference type="ARBA" id="ARBA00022525"/>
    </source>
</evidence>
<evidence type="ECO:0000256" key="7">
    <source>
        <dbReference type="ARBA" id="ARBA00023180"/>
    </source>
</evidence>
<evidence type="ECO:0000256" key="5">
    <source>
        <dbReference type="ARBA" id="ARBA00022737"/>
    </source>
</evidence>